<keyword evidence="2" id="KW-1185">Reference proteome</keyword>
<dbReference type="OrthoDB" id="5593278at2759"/>
<evidence type="ECO:0008006" key="3">
    <source>
        <dbReference type="Google" id="ProtNLM"/>
    </source>
</evidence>
<dbReference type="Proteomes" id="UP000284842">
    <property type="component" value="Unassembled WGS sequence"/>
</dbReference>
<comment type="caution">
    <text evidence="1">The sequence shown here is derived from an EMBL/GenBank/DDBJ whole genome shotgun (WGS) entry which is preliminary data.</text>
</comment>
<dbReference type="InParanoid" id="A0A409YKK5"/>
<sequence>MAQIARNVNGKHTEILIQTYSDRVLVLVTQLGKVANLVCSFIGLIKCSIDLGDKIQASIPPTAPLLPPSQESSAPNTLALPTPSPAIHLTPLLGSASSEDLQTLHSLYAAQIATIIWTDELNRKGDDSRRSVVVGLALAKVDDDEKIREVFQSIMSMLLEVLDKGAT</sequence>
<dbReference type="EMBL" id="NHTK01001044">
    <property type="protein sequence ID" value="PPR03619.1"/>
    <property type="molecule type" value="Genomic_DNA"/>
</dbReference>
<dbReference type="AlphaFoldDB" id="A0A409YKK5"/>
<protein>
    <recommendedName>
        <fullName evidence="3">Proteasome assembly chaperone 3</fullName>
    </recommendedName>
</protein>
<organism evidence="1 2">
    <name type="scientific">Panaeolus cyanescens</name>
    <dbReference type="NCBI Taxonomy" id="181874"/>
    <lineage>
        <taxon>Eukaryota</taxon>
        <taxon>Fungi</taxon>
        <taxon>Dikarya</taxon>
        <taxon>Basidiomycota</taxon>
        <taxon>Agaricomycotina</taxon>
        <taxon>Agaricomycetes</taxon>
        <taxon>Agaricomycetidae</taxon>
        <taxon>Agaricales</taxon>
        <taxon>Agaricineae</taxon>
        <taxon>Galeropsidaceae</taxon>
        <taxon>Panaeolus</taxon>
    </lineage>
</organism>
<dbReference type="GO" id="GO:0043248">
    <property type="term" value="P:proteasome assembly"/>
    <property type="evidence" value="ECO:0007669"/>
    <property type="project" value="InterPro"/>
</dbReference>
<dbReference type="InterPro" id="IPR018788">
    <property type="entry name" value="Proteasome_assmbl_chp_3"/>
</dbReference>
<evidence type="ECO:0000313" key="1">
    <source>
        <dbReference type="EMBL" id="PPR03619.1"/>
    </source>
</evidence>
<name>A0A409YKK5_9AGAR</name>
<dbReference type="PANTHER" id="PTHR31051">
    <property type="entry name" value="PROTEASOME ASSEMBLY CHAPERONE 3"/>
    <property type="match status" value="1"/>
</dbReference>
<dbReference type="Gene3D" id="3.30.230.90">
    <property type="match status" value="1"/>
</dbReference>
<accession>A0A409YKK5</accession>
<dbReference type="InterPro" id="IPR053720">
    <property type="entry name" value="Psm_Assembly_Chaperone"/>
</dbReference>
<dbReference type="PANTHER" id="PTHR31051:SF1">
    <property type="entry name" value="PROTEASOME ASSEMBLY CHAPERONE 3"/>
    <property type="match status" value="1"/>
</dbReference>
<gene>
    <name evidence="1" type="ORF">CVT24_007736</name>
</gene>
<reference evidence="1 2" key="1">
    <citation type="journal article" date="2018" name="Evol. Lett.">
        <title>Horizontal gene cluster transfer increased hallucinogenic mushroom diversity.</title>
        <authorList>
            <person name="Reynolds H.T."/>
            <person name="Vijayakumar V."/>
            <person name="Gluck-Thaler E."/>
            <person name="Korotkin H.B."/>
            <person name="Matheny P.B."/>
            <person name="Slot J.C."/>
        </authorList>
    </citation>
    <scope>NUCLEOTIDE SEQUENCE [LARGE SCALE GENOMIC DNA]</scope>
    <source>
        <strain evidence="1 2">2629</strain>
    </source>
</reference>
<dbReference type="STRING" id="181874.A0A409YKK5"/>
<proteinExistence type="predicted"/>
<evidence type="ECO:0000313" key="2">
    <source>
        <dbReference type="Proteomes" id="UP000284842"/>
    </source>
</evidence>